<dbReference type="Pfam" id="PF00126">
    <property type="entry name" value="HTH_1"/>
    <property type="match status" value="1"/>
</dbReference>
<dbReference type="Gene3D" id="1.10.10.10">
    <property type="entry name" value="Winged helix-like DNA-binding domain superfamily/Winged helix DNA-binding domain"/>
    <property type="match status" value="1"/>
</dbReference>
<dbReference type="Pfam" id="PF03466">
    <property type="entry name" value="LysR_substrate"/>
    <property type="match status" value="1"/>
</dbReference>
<dbReference type="EMBL" id="JADJIB010000004">
    <property type="protein sequence ID" value="MBK7273668.1"/>
    <property type="molecule type" value="Genomic_DNA"/>
</dbReference>
<dbReference type="FunFam" id="1.10.10.10:FF:000001">
    <property type="entry name" value="LysR family transcriptional regulator"/>
    <property type="match status" value="1"/>
</dbReference>
<dbReference type="GO" id="GO:0003677">
    <property type="term" value="F:DNA binding"/>
    <property type="evidence" value="ECO:0007669"/>
    <property type="project" value="UniProtKB-KW"/>
</dbReference>
<keyword evidence="2" id="KW-0805">Transcription regulation</keyword>
<evidence type="ECO:0000313" key="9">
    <source>
        <dbReference type="EMBL" id="MBK7273668.1"/>
    </source>
</evidence>
<keyword evidence="5" id="KW-0804">Transcription</keyword>
<feature type="domain" description="HTH lysR-type" evidence="7">
    <location>
        <begin position="1"/>
        <end position="58"/>
    </location>
</feature>
<evidence type="ECO:0000256" key="1">
    <source>
        <dbReference type="ARBA" id="ARBA00009437"/>
    </source>
</evidence>
<protein>
    <recommendedName>
        <fullName evidence="6">Probable hydrogen peroxide-inducible genes activator</fullName>
    </recommendedName>
</protein>
<dbReference type="PANTHER" id="PTHR30346">
    <property type="entry name" value="TRANSCRIPTIONAL DUAL REGULATOR HCAR-RELATED"/>
    <property type="match status" value="1"/>
</dbReference>
<accession>A0A934X3K6</accession>
<comment type="caution">
    <text evidence="8">The sequence shown here is derived from an EMBL/GenBank/DDBJ whole genome shotgun (WGS) entry which is preliminary data.</text>
</comment>
<sequence>MNLRDLQYLVAVADHRHFGRAATACAVSQPTLSTQLKKLEVELGVQLVERGGRAVILTPVGDQVVARARAVLAEGEAIRRIARQAQDPRAGRLALGAFPTIAPYLFPHVLGELRRQLPDVELLLVEDKTAALLTQLREGSLDAVVVALPVDEEGLHAEPLFREALLLAAPATHPLGRDTSPVGLEDLAGESVLLLSRGHCLREQALAVCRAAGAVERPGFRATSLDTLRHMVEAGLGLTILPRLSLPEARELPPEVVVREFREPTPYRDLALVWRLGSVRDALLPEVAQLLRRLPTGLVTPL</sequence>
<dbReference type="Gene3D" id="3.40.190.10">
    <property type="entry name" value="Periplasmic binding protein-like II"/>
    <property type="match status" value="2"/>
</dbReference>
<dbReference type="PROSITE" id="PS50931">
    <property type="entry name" value="HTH_LYSR"/>
    <property type="match status" value="1"/>
</dbReference>
<keyword evidence="3" id="KW-0238">DNA-binding</keyword>
<name>A0A934X3K6_9MICO</name>
<evidence type="ECO:0000313" key="11">
    <source>
        <dbReference type="Proteomes" id="UP000726105"/>
    </source>
</evidence>
<dbReference type="InterPro" id="IPR036390">
    <property type="entry name" value="WH_DNA-bd_sf"/>
</dbReference>
<organism evidence="8 10">
    <name type="scientific">Candidatus Phosphoribacter hodrii</name>
    <dbReference type="NCBI Taxonomy" id="2953743"/>
    <lineage>
        <taxon>Bacteria</taxon>
        <taxon>Bacillati</taxon>
        <taxon>Actinomycetota</taxon>
        <taxon>Actinomycetes</taxon>
        <taxon>Micrococcales</taxon>
        <taxon>Dermatophilaceae</taxon>
        <taxon>Candidatus Phosphoribacter</taxon>
    </lineage>
</organism>
<dbReference type="SUPFAM" id="SSF46785">
    <property type="entry name" value="Winged helix' DNA-binding domain"/>
    <property type="match status" value="1"/>
</dbReference>
<dbReference type="InterPro" id="IPR005119">
    <property type="entry name" value="LysR_subst-bd"/>
</dbReference>
<gene>
    <name evidence="8" type="ORF">IPF40_01170</name>
    <name evidence="9" type="ORF">IPI13_11085</name>
</gene>
<evidence type="ECO:0000256" key="2">
    <source>
        <dbReference type="ARBA" id="ARBA00023015"/>
    </source>
</evidence>
<dbReference type="GO" id="GO:0032993">
    <property type="term" value="C:protein-DNA complex"/>
    <property type="evidence" value="ECO:0007669"/>
    <property type="project" value="TreeGrafter"/>
</dbReference>
<evidence type="ECO:0000313" key="8">
    <source>
        <dbReference type="EMBL" id="MBK6299708.1"/>
    </source>
</evidence>
<reference evidence="10 11" key="1">
    <citation type="submission" date="2020-10" db="EMBL/GenBank/DDBJ databases">
        <title>Connecting structure to function with the recovery of over 1000 high-quality activated sludge metagenome-assembled genomes encoding full-length rRNA genes using long-read sequencing.</title>
        <authorList>
            <person name="Singleton C.M."/>
            <person name="Petriglieri F."/>
            <person name="Kristensen J.M."/>
            <person name="Kirkegaard R.H."/>
            <person name="Michaelsen T.Y."/>
            <person name="Andersen M.H."/>
            <person name="Karst S.M."/>
            <person name="Dueholm M.S."/>
            <person name="Nielsen P.H."/>
            <person name="Albertsen M."/>
        </authorList>
    </citation>
    <scope>NUCLEOTIDE SEQUENCE [LARGE SCALE GENOMIC DNA]</scope>
    <source>
        <strain evidence="8">AalE_18-Q3-R2-46_BAT3C.188</strain>
        <strain evidence="9">Ega_18-Q3-R5-49_MAXAC.001</strain>
    </source>
</reference>
<dbReference type="CDD" id="cd08411">
    <property type="entry name" value="PBP2_OxyR"/>
    <property type="match status" value="1"/>
</dbReference>
<dbReference type="GO" id="GO:0003700">
    <property type="term" value="F:DNA-binding transcription factor activity"/>
    <property type="evidence" value="ECO:0007669"/>
    <property type="project" value="InterPro"/>
</dbReference>
<dbReference type="SUPFAM" id="SSF53850">
    <property type="entry name" value="Periplasmic binding protein-like II"/>
    <property type="match status" value="1"/>
</dbReference>
<dbReference type="InterPro" id="IPR036388">
    <property type="entry name" value="WH-like_DNA-bd_sf"/>
</dbReference>
<keyword evidence="4" id="KW-0010">Activator</keyword>
<dbReference type="PRINTS" id="PR00039">
    <property type="entry name" value="HTHLYSR"/>
</dbReference>
<dbReference type="PANTHER" id="PTHR30346:SF26">
    <property type="entry name" value="HYDROGEN PEROXIDE-INDUCIBLE GENES ACTIVATOR"/>
    <property type="match status" value="1"/>
</dbReference>
<evidence type="ECO:0000313" key="10">
    <source>
        <dbReference type="Proteomes" id="UP000718281"/>
    </source>
</evidence>
<comment type="similarity">
    <text evidence="1">Belongs to the LysR transcriptional regulatory family.</text>
</comment>
<proteinExistence type="inferred from homology"/>
<dbReference type="Proteomes" id="UP000718281">
    <property type="component" value="Unassembled WGS sequence"/>
</dbReference>
<evidence type="ECO:0000259" key="7">
    <source>
        <dbReference type="PROSITE" id="PS50931"/>
    </source>
</evidence>
<evidence type="ECO:0000256" key="3">
    <source>
        <dbReference type="ARBA" id="ARBA00023125"/>
    </source>
</evidence>
<dbReference type="AlphaFoldDB" id="A0A934X3K6"/>
<evidence type="ECO:0000256" key="6">
    <source>
        <dbReference type="ARBA" id="ARBA00040885"/>
    </source>
</evidence>
<evidence type="ECO:0000256" key="4">
    <source>
        <dbReference type="ARBA" id="ARBA00023159"/>
    </source>
</evidence>
<dbReference type="InterPro" id="IPR000847">
    <property type="entry name" value="LysR_HTH_N"/>
</dbReference>
<dbReference type="EMBL" id="JADIXZ010000001">
    <property type="protein sequence ID" value="MBK6299708.1"/>
    <property type="molecule type" value="Genomic_DNA"/>
</dbReference>
<dbReference type="Proteomes" id="UP000726105">
    <property type="component" value="Unassembled WGS sequence"/>
</dbReference>
<evidence type="ECO:0000256" key="5">
    <source>
        <dbReference type="ARBA" id="ARBA00023163"/>
    </source>
</evidence>